<accession>A0ABU8B7V1</accession>
<evidence type="ECO:0000313" key="1">
    <source>
        <dbReference type="EMBL" id="MEH2554628.1"/>
    </source>
</evidence>
<name>A0ABU8B7V1_9BRAD</name>
<proteinExistence type="predicted"/>
<sequence>MAEIAISRVRSPKQLRGVECGLAGANVASWRKAAVNERALRPLFMLPNKSLALTTAKSSSLSEIASKFVKFLLGTPSKQRDLEKYMSKRAKRGKAESRRGKVIPLTAGLRHLSVHRPYVADMRVFEFIE</sequence>
<protein>
    <submittedName>
        <fullName evidence="1">Uncharacterized protein</fullName>
    </submittedName>
</protein>
<dbReference type="RefSeq" id="WP_334479418.1">
    <property type="nucleotide sequence ID" value="NZ_JAZHRV010000001.1"/>
</dbReference>
<gene>
    <name evidence="1" type="ORF">V1286_002157</name>
</gene>
<organism evidence="1 2">
    <name type="scientific">Bradyrhizobium algeriense</name>
    <dbReference type="NCBI Taxonomy" id="634784"/>
    <lineage>
        <taxon>Bacteria</taxon>
        <taxon>Pseudomonadati</taxon>
        <taxon>Pseudomonadota</taxon>
        <taxon>Alphaproteobacteria</taxon>
        <taxon>Hyphomicrobiales</taxon>
        <taxon>Nitrobacteraceae</taxon>
        <taxon>Bradyrhizobium</taxon>
    </lineage>
</organism>
<dbReference type="EMBL" id="JAZHRV010000001">
    <property type="protein sequence ID" value="MEH2554628.1"/>
    <property type="molecule type" value="Genomic_DNA"/>
</dbReference>
<dbReference type="Proteomes" id="UP001364224">
    <property type="component" value="Unassembled WGS sequence"/>
</dbReference>
<reference evidence="1 2" key="1">
    <citation type="submission" date="2024-02" db="EMBL/GenBank/DDBJ databases">
        <title>Adaptive strategies in a cosmopolitan and abundant soil bacterium.</title>
        <authorList>
            <person name="Carini P."/>
        </authorList>
    </citation>
    <scope>NUCLEOTIDE SEQUENCE [LARGE SCALE GENOMIC DNA]</scope>
    <source>
        <strain evidence="1 2">AZCC 1608</strain>
    </source>
</reference>
<keyword evidence="2" id="KW-1185">Reference proteome</keyword>
<comment type="caution">
    <text evidence="1">The sequence shown here is derived from an EMBL/GenBank/DDBJ whole genome shotgun (WGS) entry which is preliminary data.</text>
</comment>
<evidence type="ECO:0000313" key="2">
    <source>
        <dbReference type="Proteomes" id="UP001364224"/>
    </source>
</evidence>